<sequence length="73" mass="7938">MDVAYCVAFPFVLADHGVAAGDAMECLSANAAVMRAEESLAQARLRRRDRIQPNRGSGDRQVRRCQASPTVFG</sequence>
<accession>A0ABQ6B6K8</accession>
<gene>
    <name evidence="2" type="ORF">GCM10007857_61690</name>
</gene>
<dbReference type="EMBL" id="BSOW01000025">
    <property type="protein sequence ID" value="GLR89456.1"/>
    <property type="molecule type" value="Genomic_DNA"/>
</dbReference>
<evidence type="ECO:0000256" key="1">
    <source>
        <dbReference type="SAM" id="MobiDB-lite"/>
    </source>
</evidence>
<evidence type="ECO:0000313" key="3">
    <source>
        <dbReference type="Proteomes" id="UP001156905"/>
    </source>
</evidence>
<name>A0ABQ6B6K8_9BRAD</name>
<keyword evidence="3" id="KW-1185">Reference proteome</keyword>
<organism evidence="2 3">
    <name type="scientific">Bradyrhizobium iriomotense</name>
    <dbReference type="NCBI Taxonomy" id="441950"/>
    <lineage>
        <taxon>Bacteria</taxon>
        <taxon>Pseudomonadati</taxon>
        <taxon>Pseudomonadota</taxon>
        <taxon>Alphaproteobacteria</taxon>
        <taxon>Hyphomicrobiales</taxon>
        <taxon>Nitrobacteraceae</taxon>
        <taxon>Bradyrhizobium</taxon>
    </lineage>
</organism>
<feature type="region of interest" description="Disordered" evidence="1">
    <location>
        <begin position="48"/>
        <end position="73"/>
    </location>
</feature>
<comment type="caution">
    <text evidence="2">The sequence shown here is derived from an EMBL/GenBank/DDBJ whole genome shotgun (WGS) entry which is preliminary data.</text>
</comment>
<protein>
    <submittedName>
        <fullName evidence="2">Uncharacterized protein</fullName>
    </submittedName>
</protein>
<reference evidence="3" key="1">
    <citation type="journal article" date="2019" name="Int. J. Syst. Evol. Microbiol.">
        <title>The Global Catalogue of Microorganisms (GCM) 10K type strain sequencing project: providing services to taxonomists for standard genome sequencing and annotation.</title>
        <authorList>
            <consortium name="The Broad Institute Genomics Platform"/>
            <consortium name="The Broad Institute Genome Sequencing Center for Infectious Disease"/>
            <person name="Wu L."/>
            <person name="Ma J."/>
        </authorList>
    </citation>
    <scope>NUCLEOTIDE SEQUENCE [LARGE SCALE GENOMIC DNA]</scope>
    <source>
        <strain evidence="3">NBRC 102520</strain>
    </source>
</reference>
<proteinExistence type="predicted"/>
<evidence type="ECO:0000313" key="2">
    <source>
        <dbReference type="EMBL" id="GLR89456.1"/>
    </source>
</evidence>
<dbReference type="Proteomes" id="UP001156905">
    <property type="component" value="Unassembled WGS sequence"/>
</dbReference>